<dbReference type="Proteomes" id="UP000462212">
    <property type="component" value="Unassembled WGS sequence"/>
</dbReference>
<dbReference type="Pfam" id="PF00248">
    <property type="entry name" value="Aldo_ket_red"/>
    <property type="match status" value="1"/>
</dbReference>
<protein>
    <submittedName>
        <fullName evidence="5">Putative voltage-gated potassium channel subunit beta</fullName>
    </submittedName>
</protein>
<dbReference type="PRINTS" id="PR01577">
    <property type="entry name" value="KCNABCHANNEL"/>
</dbReference>
<comment type="similarity">
    <text evidence="1">Belongs to the shaker potassium channel beta subunit family.</text>
</comment>
<dbReference type="GO" id="GO:0016491">
    <property type="term" value="F:oxidoreductase activity"/>
    <property type="evidence" value="ECO:0007669"/>
    <property type="project" value="UniProtKB-KW"/>
</dbReference>
<evidence type="ECO:0000259" key="4">
    <source>
        <dbReference type="Pfam" id="PF00248"/>
    </source>
</evidence>
<evidence type="ECO:0000256" key="3">
    <source>
        <dbReference type="ARBA" id="ARBA00023002"/>
    </source>
</evidence>
<sequence length="293" mass="32420">MEAAYKSGINIFDCAEGYADGESERIVGLAIKKFGWKRNDIVVSIKIYFGTAHSASPVNNLGLSRQHIIEGVEGSLERLGLDYVDLVYAHRPDTNTPIEETVRAFNHVIAQGKAFYWGTSEWSAPEIATAWGVARRLGMVGPLMEQPCYNIVESEYVHLYAEYGMGLTTYSPLSSGILTGKYNDQIPADSCFADRDSKESFIAAMNRQYGGEDWTGKLDVVRNLNPVAERLGCTIANQAYAWILKNRRISSAITGASRPQQIYDAVKCFDTIKLLTPEVMEEIEGILGNKPVS</sequence>
<keyword evidence="2" id="KW-0521">NADP</keyword>
<keyword evidence="5" id="KW-0407">Ion channel</keyword>
<dbReference type="PANTHER" id="PTHR43150">
    <property type="entry name" value="HYPERKINETIC, ISOFORM M"/>
    <property type="match status" value="1"/>
</dbReference>
<evidence type="ECO:0000313" key="5">
    <source>
        <dbReference type="EMBL" id="TVY46141.1"/>
    </source>
</evidence>
<dbReference type="OrthoDB" id="1720422at2759"/>
<comment type="caution">
    <text evidence="5">The sequence shown here is derived from an EMBL/GenBank/DDBJ whole genome shotgun (WGS) entry which is preliminary data.</text>
</comment>
<evidence type="ECO:0000313" key="6">
    <source>
        <dbReference type="Proteomes" id="UP000462212"/>
    </source>
</evidence>
<dbReference type="PANTHER" id="PTHR43150:SF6">
    <property type="entry name" value="VIC POTASSIUM ION CHANNEL, BETA SUBUNIT (EUROFUNG)"/>
    <property type="match status" value="1"/>
</dbReference>
<gene>
    <name evidence="5" type="primary">KOB1</name>
    <name evidence="5" type="ORF">LSUB1_G000056</name>
</gene>
<keyword evidence="5" id="KW-0813">Transport</keyword>
<keyword evidence="3" id="KW-0560">Oxidoreductase</keyword>
<organism evidence="5 6">
    <name type="scientific">Lachnellula subtilissima</name>
    <dbReference type="NCBI Taxonomy" id="602034"/>
    <lineage>
        <taxon>Eukaryota</taxon>
        <taxon>Fungi</taxon>
        <taxon>Dikarya</taxon>
        <taxon>Ascomycota</taxon>
        <taxon>Pezizomycotina</taxon>
        <taxon>Leotiomycetes</taxon>
        <taxon>Helotiales</taxon>
        <taxon>Lachnaceae</taxon>
        <taxon>Lachnellula</taxon>
    </lineage>
</organism>
<reference evidence="5 6" key="1">
    <citation type="submission" date="2018-05" db="EMBL/GenBank/DDBJ databases">
        <title>Genome sequencing and assembly of the regulated plant pathogen Lachnellula willkommii and related sister species for the development of diagnostic species identification markers.</title>
        <authorList>
            <person name="Giroux E."/>
            <person name="Bilodeau G."/>
        </authorList>
    </citation>
    <scope>NUCLEOTIDE SEQUENCE [LARGE SCALE GENOMIC DNA]</scope>
    <source>
        <strain evidence="5 6">CBS 197.66</strain>
    </source>
</reference>
<keyword evidence="5" id="KW-0406">Ion transport</keyword>
<dbReference type="EMBL" id="QGMJ01000001">
    <property type="protein sequence ID" value="TVY46141.1"/>
    <property type="molecule type" value="Genomic_DNA"/>
</dbReference>
<dbReference type="SUPFAM" id="SSF51430">
    <property type="entry name" value="NAD(P)-linked oxidoreductase"/>
    <property type="match status" value="1"/>
</dbReference>
<dbReference type="InterPro" id="IPR023210">
    <property type="entry name" value="NADP_OxRdtase_dom"/>
</dbReference>
<accession>A0A8H8S1P1</accession>
<dbReference type="InterPro" id="IPR036812">
    <property type="entry name" value="NAD(P)_OxRdtase_dom_sf"/>
</dbReference>
<dbReference type="GO" id="GO:0034220">
    <property type="term" value="P:monoatomic ion transmembrane transport"/>
    <property type="evidence" value="ECO:0007669"/>
    <property type="project" value="UniProtKB-KW"/>
</dbReference>
<dbReference type="InterPro" id="IPR005399">
    <property type="entry name" value="K_chnl_volt-dep_bsu_KCNAB-rel"/>
</dbReference>
<dbReference type="Gene3D" id="3.20.20.100">
    <property type="entry name" value="NADP-dependent oxidoreductase domain"/>
    <property type="match status" value="1"/>
</dbReference>
<name>A0A8H8S1P1_9HELO</name>
<evidence type="ECO:0000256" key="2">
    <source>
        <dbReference type="ARBA" id="ARBA00022857"/>
    </source>
</evidence>
<dbReference type="AlphaFoldDB" id="A0A8H8S1P1"/>
<feature type="domain" description="NADP-dependent oxidoreductase" evidence="4">
    <location>
        <begin position="1"/>
        <end position="286"/>
    </location>
</feature>
<proteinExistence type="inferred from homology"/>
<evidence type="ECO:0000256" key="1">
    <source>
        <dbReference type="ARBA" id="ARBA00006515"/>
    </source>
</evidence>
<keyword evidence="6" id="KW-1185">Reference proteome</keyword>